<proteinExistence type="predicted"/>
<evidence type="ECO:0000313" key="2">
    <source>
        <dbReference type="Proteomes" id="UP000315947"/>
    </source>
</evidence>
<sequence length="88" mass="10015">MKSEYIFFVGCWYWEVCLKILSSLLSIAYPARIVPLYFEEVLRVAASTFLWALPKHLTATDGGNVDKCKEHFSALFWKLTAALSTSGY</sequence>
<organism evidence="1 2">
    <name type="scientific">Shewanella psychropiezotolerans</name>
    <dbReference type="NCBI Taxonomy" id="2593655"/>
    <lineage>
        <taxon>Bacteria</taxon>
        <taxon>Pseudomonadati</taxon>
        <taxon>Pseudomonadota</taxon>
        <taxon>Gammaproteobacteria</taxon>
        <taxon>Alteromonadales</taxon>
        <taxon>Shewanellaceae</taxon>
        <taxon>Shewanella</taxon>
    </lineage>
</organism>
<protein>
    <submittedName>
        <fullName evidence="1">Uncharacterized protein</fullName>
    </submittedName>
</protein>
<name>A0ABX5WV26_9GAMM</name>
<keyword evidence="2" id="KW-1185">Reference proteome</keyword>
<accession>A0ABX5WV26</accession>
<reference evidence="1 2" key="1">
    <citation type="submission" date="2019-07" db="EMBL/GenBank/DDBJ databases">
        <title>Shewanella sp. YLB-06 whole genomic sequence.</title>
        <authorList>
            <person name="Yu L."/>
        </authorList>
    </citation>
    <scope>NUCLEOTIDE SEQUENCE [LARGE SCALE GENOMIC DNA]</scope>
    <source>
        <strain evidence="1 2">YLB-06</strain>
    </source>
</reference>
<evidence type="ECO:0000313" key="1">
    <source>
        <dbReference type="EMBL" id="QDO82944.1"/>
    </source>
</evidence>
<gene>
    <name evidence="1" type="ORF">FM037_06520</name>
</gene>
<dbReference type="Proteomes" id="UP000315947">
    <property type="component" value="Chromosome"/>
</dbReference>
<dbReference type="EMBL" id="CP041614">
    <property type="protein sequence ID" value="QDO82944.1"/>
    <property type="molecule type" value="Genomic_DNA"/>
</dbReference>
<dbReference type="RefSeq" id="WP_144045329.1">
    <property type="nucleotide sequence ID" value="NZ_CP041614.1"/>
</dbReference>